<evidence type="ECO:0000256" key="3">
    <source>
        <dbReference type="PROSITE-ProRule" id="PRU00023"/>
    </source>
</evidence>
<feature type="repeat" description="ANK" evidence="3">
    <location>
        <begin position="41"/>
        <end position="73"/>
    </location>
</feature>
<dbReference type="PROSITE" id="PS50297">
    <property type="entry name" value="ANK_REP_REGION"/>
    <property type="match status" value="1"/>
</dbReference>
<dbReference type="PROSITE" id="PS50088">
    <property type="entry name" value="ANK_REPEAT"/>
    <property type="match status" value="2"/>
</dbReference>
<dbReference type="SUPFAM" id="SSF49562">
    <property type="entry name" value="C2 domain (Calcium/lipid-binding domain, CaLB)"/>
    <property type="match status" value="1"/>
</dbReference>
<dbReference type="SUPFAM" id="SSF48403">
    <property type="entry name" value="Ankyrin repeat"/>
    <property type="match status" value="1"/>
</dbReference>
<dbReference type="PANTHER" id="PTHR24201">
    <property type="entry name" value="ANK_REP_REGION DOMAIN-CONTAINING PROTEIN"/>
    <property type="match status" value="1"/>
</dbReference>
<feature type="region of interest" description="Disordered" evidence="4">
    <location>
        <begin position="451"/>
        <end position="528"/>
    </location>
</feature>
<accession>A0A210PTM2</accession>
<dbReference type="Gene3D" id="1.25.40.20">
    <property type="entry name" value="Ankyrin repeat-containing domain"/>
    <property type="match status" value="1"/>
</dbReference>
<reference evidence="5 6" key="1">
    <citation type="journal article" date="2017" name="Nat. Ecol. Evol.">
        <title>Scallop genome provides insights into evolution of bilaterian karyotype and development.</title>
        <authorList>
            <person name="Wang S."/>
            <person name="Zhang J."/>
            <person name="Jiao W."/>
            <person name="Li J."/>
            <person name="Xun X."/>
            <person name="Sun Y."/>
            <person name="Guo X."/>
            <person name="Huan P."/>
            <person name="Dong B."/>
            <person name="Zhang L."/>
            <person name="Hu X."/>
            <person name="Sun X."/>
            <person name="Wang J."/>
            <person name="Zhao C."/>
            <person name="Wang Y."/>
            <person name="Wang D."/>
            <person name="Huang X."/>
            <person name="Wang R."/>
            <person name="Lv J."/>
            <person name="Li Y."/>
            <person name="Zhang Z."/>
            <person name="Liu B."/>
            <person name="Lu W."/>
            <person name="Hui Y."/>
            <person name="Liang J."/>
            <person name="Zhou Z."/>
            <person name="Hou R."/>
            <person name="Li X."/>
            <person name="Liu Y."/>
            <person name="Li H."/>
            <person name="Ning X."/>
            <person name="Lin Y."/>
            <person name="Zhao L."/>
            <person name="Xing Q."/>
            <person name="Dou J."/>
            <person name="Li Y."/>
            <person name="Mao J."/>
            <person name="Guo H."/>
            <person name="Dou H."/>
            <person name="Li T."/>
            <person name="Mu C."/>
            <person name="Jiang W."/>
            <person name="Fu Q."/>
            <person name="Fu X."/>
            <person name="Miao Y."/>
            <person name="Liu J."/>
            <person name="Yu Q."/>
            <person name="Li R."/>
            <person name="Liao H."/>
            <person name="Li X."/>
            <person name="Kong Y."/>
            <person name="Jiang Z."/>
            <person name="Chourrout D."/>
            <person name="Li R."/>
            <person name="Bao Z."/>
        </authorList>
    </citation>
    <scope>NUCLEOTIDE SEQUENCE [LARGE SCALE GENOMIC DNA]</scope>
    <source>
        <strain evidence="5 6">PY_sf001</strain>
    </source>
</reference>
<name>A0A210PTM2_MIZYE</name>
<dbReference type="InterPro" id="IPR002110">
    <property type="entry name" value="Ankyrin_rpt"/>
</dbReference>
<dbReference type="InterPro" id="IPR036770">
    <property type="entry name" value="Ankyrin_rpt-contain_sf"/>
</dbReference>
<dbReference type="InterPro" id="IPR035892">
    <property type="entry name" value="C2_domain_sf"/>
</dbReference>
<dbReference type="Gene3D" id="2.60.40.150">
    <property type="entry name" value="C2 domain"/>
    <property type="match status" value="1"/>
</dbReference>
<evidence type="ECO:0000313" key="5">
    <source>
        <dbReference type="EMBL" id="OWF39833.1"/>
    </source>
</evidence>
<evidence type="ECO:0000256" key="4">
    <source>
        <dbReference type="SAM" id="MobiDB-lite"/>
    </source>
</evidence>
<evidence type="ECO:0000256" key="1">
    <source>
        <dbReference type="ARBA" id="ARBA00022737"/>
    </source>
</evidence>
<dbReference type="Proteomes" id="UP000242188">
    <property type="component" value="Unassembled WGS sequence"/>
</dbReference>
<feature type="compositionally biased region" description="Polar residues" evidence="4">
    <location>
        <begin position="746"/>
        <end position="756"/>
    </location>
</feature>
<keyword evidence="2 3" id="KW-0040">ANK repeat</keyword>
<dbReference type="InterPro" id="IPR050776">
    <property type="entry name" value="Ank_Repeat/CDKN_Inhibitor"/>
</dbReference>
<organism evidence="5 6">
    <name type="scientific">Mizuhopecten yessoensis</name>
    <name type="common">Japanese scallop</name>
    <name type="synonym">Patinopecten yessoensis</name>
    <dbReference type="NCBI Taxonomy" id="6573"/>
    <lineage>
        <taxon>Eukaryota</taxon>
        <taxon>Metazoa</taxon>
        <taxon>Spiralia</taxon>
        <taxon>Lophotrochozoa</taxon>
        <taxon>Mollusca</taxon>
        <taxon>Bivalvia</taxon>
        <taxon>Autobranchia</taxon>
        <taxon>Pteriomorphia</taxon>
        <taxon>Pectinida</taxon>
        <taxon>Pectinoidea</taxon>
        <taxon>Pectinidae</taxon>
        <taxon>Mizuhopecten</taxon>
    </lineage>
</organism>
<feature type="region of interest" description="Disordered" evidence="4">
    <location>
        <begin position="746"/>
        <end position="774"/>
    </location>
</feature>
<dbReference type="AlphaFoldDB" id="A0A210PTM2"/>
<dbReference type="SMART" id="SM00248">
    <property type="entry name" value="ANK"/>
    <property type="match status" value="3"/>
</dbReference>
<feature type="region of interest" description="Disordered" evidence="4">
    <location>
        <begin position="137"/>
        <end position="160"/>
    </location>
</feature>
<gene>
    <name evidence="5" type="ORF">KP79_PYT21756</name>
</gene>
<dbReference type="Pfam" id="PF12796">
    <property type="entry name" value="Ank_2"/>
    <property type="match status" value="1"/>
</dbReference>
<keyword evidence="6" id="KW-1185">Reference proteome</keyword>
<protein>
    <submittedName>
        <fullName evidence="5">Ankyrin-2</fullName>
    </submittedName>
</protein>
<keyword evidence="1" id="KW-0677">Repeat</keyword>
<evidence type="ECO:0000313" key="6">
    <source>
        <dbReference type="Proteomes" id="UP000242188"/>
    </source>
</evidence>
<dbReference type="OrthoDB" id="194358at2759"/>
<evidence type="ECO:0000256" key="2">
    <source>
        <dbReference type="ARBA" id="ARBA00023043"/>
    </source>
</evidence>
<sequence length="781" mass="87538">MGSLEHGTFDTKLHEAVRYSDLDAVRVALQQGYDPNLIGLYQWSALHEASHNGEEDIIKLLLKHKGNPDKPDSLDGFTACHYAAQAGHVDCLSLLLAAGGHWDITNKQGQTTLDVAVEDCRNILNLAKCETEQKLEKETKKTPSQVETKTNPPLIQVDPVKDDASISGESTAESINQDHKTIKDRKNKDPVLGYLHLTFEYHAKKTTLKIRVWQVTDLLLPPPTTSMIHSIYVKTYLMPDKKKNSKRKTEEVRVESTEAHLQVKKGSQGFQHVYSPSTFKFTKPLEYTDVTSDMVKEQSVQLEVCITQKYSKRSFLIGQYHLPLKSAVRKLVRTSYPLIPCMNHTIPNNMKVYYASELQITNSAQVFYSNPNIRNLSLSDFSEGSERALSELELTGVTIGEDPSSTSDHSVVKVKDFDEDVELKTSLKRVTILDDEEFNPEMVKVNMNKVSGSSVQGSEVKDKGSASSVTDLSHHSLDSQETNPSMLVHIPEKSNLSQDQKHRKKRYKADQGKHTDSQVSSARPETPTWDYYDFDTGTSVIEIPFEDPQPVANRPNIERPTVHRPTVQHHASAPICLPMDTTMGLQAERRSQRQKGHRRTDKNLDTIPVIVVTQDDVPKSTVVDTSKIKKLSTPKKFIANVTPRDVEIKMDNLGVKPKTKGQSSYKSSKSRSKGATVEIAADVHVDGHRRMNSDTSIEIEPEDSYVIDFEEIGEDNSIMQSDLLKQHKVPMQVFIDETYDSMDEFSVSSSGGTIPSLSLGRRQPQSTKILSGDEDLEVIEV</sequence>
<comment type="caution">
    <text evidence="5">The sequence shown here is derived from an EMBL/GenBank/DDBJ whole genome shotgun (WGS) entry which is preliminary data.</text>
</comment>
<feature type="compositionally biased region" description="Polar residues" evidence="4">
    <location>
        <begin position="143"/>
        <end position="153"/>
    </location>
</feature>
<dbReference type="PANTHER" id="PTHR24201:SF15">
    <property type="entry name" value="ANKYRIN REPEAT DOMAIN-CONTAINING PROTEIN 66"/>
    <property type="match status" value="1"/>
</dbReference>
<dbReference type="EMBL" id="NEDP02005506">
    <property type="protein sequence ID" value="OWF39833.1"/>
    <property type="molecule type" value="Genomic_DNA"/>
</dbReference>
<proteinExistence type="predicted"/>
<feature type="repeat" description="ANK" evidence="3">
    <location>
        <begin position="75"/>
        <end position="107"/>
    </location>
</feature>